<dbReference type="Gene3D" id="1.20.1560.10">
    <property type="entry name" value="ABC transporter type 1, transmembrane domain"/>
    <property type="match status" value="1"/>
</dbReference>
<dbReference type="KEGG" id="tva:4772769"/>
<feature type="compositionally biased region" description="Polar residues" evidence="4">
    <location>
        <begin position="1"/>
        <end position="12"/>
    </location>
</feature>
<dbReference type="InterPro" id="IPR036640">
    <property type="entry name" value="ABC1_TM_sf"/>
</dbReference>
<evidence type="ECO:0000256" key="1">
    <source>
        <dbReference type="ARBA" id="ARBA00022692"/>
    </source>
</evidence>
<dbReference type="Proteomes" id="UP000001542">
    <property type="component" value="Unassembled WGS sequence"/>
</dbReference>
<dbReference type="GO" id="GO:0016020">
    <property type="term" value="C:membrane"/>
    <property type="evidence" value="ECO:0007669"/>
    <property type="project" value="InterPro"/>
</dbReference>
<name>A2DXR6_TRIV3</name>
<feature type="transmembrane region" description="Helical" evidence="5">
    <location>
        <begin position="53"/>
        <end position="80"/>
    </location>
</feature>
<keyword evidence="1 5" id="KW-0812">Transmembrane</keyword>
<dbReference type="AlphaFoldDB" id="A2DXR6"/>
<evidence type="ECO:0000313" key="8">
    <source>
        <dbReference type="Proteomes" id="UP000001542"/>
    </source>
</evidence>
<evidence type="ECO:0000256" key="4">
    <source>
        <dbReference type="SAM" id="MobiDB-lite"/>
    </source>
</evidence>
<dbReference type="SUPFAM" id="SSF90123">
    <property type="entry name" value="ABC transporter transmembrane region"/>
    <property type="match status" value="1"/>
</dbReference>
<dbReference type="SMR" id="A2DXR6"/>
<dbReference type="RefSeq" id="XP_001326999.1">
    <property type="nucleotide sequence ID" value="XM_001326964.1"/>
</dbReference>
<keyword evidence="3 5" id="KW-0472">Membrane</keyword>
<dbReference type="Pfam" id="PF00664">
    <property type="entry name" value="ABC_membrane"/>
    <property type="match status" value="1"/>
</dbReference>
<protein>
    <recommendedName>
        <fullName evidence="6">ABC transmembrane type-1 domain-containing protein</fullName>
    </recommendedName>
</protein>
<organism evidence="7 8">
    <name type="scientific">Trichomonas vaginalis (strain ATCC PRA-98 / G3)</name>
    <dbReference type="NCBI Taxonomy" id="412133"/>
    <lineage>
        <taxon>Eukaryota</taxon>
        <taxon>Metamonada</taxon>
        <taxon>Parabasalia</taxon>
        <taxon>Trichomonadida</taxon>
        <taxon>Trichomonadidae</taxon>
        <taxon>Trichomonas</taxon>
    </lineage>
</organism>
<dbReference type="VEuPathDB" id="TrichDB:TVAG_219570"/>
<dbReference type="GO" id="GO:0140359">
    <property type="term" value="F:ABC-type transporter activity"/>
    <property type="evidence" value="ECO:0007669"/>
    <property type="project" value="InterPro"/>
</dbReference>
<evidence type="ECO:0000256" key="5">
    <source>
        <dbReference type="SAM" id="Phobius"/>
    </source>
</evidence>
<keyword evidence="8" id="KW-1185">Reference proteome</keyword>
<evidence type="ECO:0000313" key="7">
    <source>
        <dbReference type="EMBL" id="EAY14776.1"/>
    </source>
</evidence>
<evidence type="ECO:0000256" key="3">
    <source>
        <dbReference type="ARBA" id="ARBA00023136"/>
    </source>
</evidence>
<dbReference type="InterPro" id="IPR011527">
    <property type="entry name" value="ABC1_TM_dom"/>
</dbReference>
<evidence type="ECO:0000256" key="2">
    <source>
        <dbReference type="ARBA" id="ARBA00022989"/>
    </source>
</evidence>
<dbReference type="EMBL" id="DS113265">
    <property type="protein sequence ID" value="EAY14776.1"/>
    <property type="molecule type" value="Genomic_DNA"/>
</dbReference>
<dbReference type="VEuPathDB" id="TrichDB:TVAGG3_0683210"/>
<evidence type="ECO:0000259" key="6">
    <source>
        <dbReference type="Pfam" id="PF00664"/>
    </source>
</evidence>
<sequence length="191" mass="21829">MEEAQTQDQNNVEMHEIESPPPQPQVPAMITDEEKKMSKGILGMLMFQSKGSLLAMIPCVLIGAAPLVAFLLFGRILNLISKYYMEIQQNQTPKDVMHDIGMNCIYICIVSVLSGILKYLQTFTYIRIGANMSKNIKSSLFKSIACSDITRSFRRMDKVYQVANVREFLLPEQFLNLRQSRFATKQHQLLM</sequence>
<keyword evidence="2 5" id="KW-1133">Transmembrane helix</keyword>
<gene>
    <name evidence="7" type="ORF">TVAG_219570</name>
</gene>
<feature type="transmembrane region" description="Helical" evidence="5">
    <location>
        <begin position="100"/>
        <end position="120"/>
    </location>
</feature>
<dbReference type="InParanoid" id="A2DXR6"/>
<accession>A2DXR6</accession>
<feature type="domain" description="ABC transmembrane type-1" evidence="6">
    <location>
        <begin position="54"/>
        <end position="144"/>
    </location>
</feature>
<dbReference type="GO" id="GO:0005524">
    <property type="term" value="F:ATP binding"/>
    <property type="evidence" value="ECO:0007669"/>
    <property type="project" value="InterPro"/>
</dbReference>
<reference evidence="7" key="1">
    <citation type="submission" date="2006-10" db="EMBL/GenBank/DDBJ databases">
        <authorList>
            <person name="Amadeo P."/>
            <person name="Zhao Q."/>
            <person name="Wortman J."/>
            <person name="Fraser-Liggett C."/>
            <person name="Carlton J."/>
        </authorList>
    </citation>
    <scope>NUCLEOTIDE SEQUENCE</scope>
    <source>
        <strain evidence="7">G3</strain>
    </source>
</reference>
<feature type="region of interest" description="Disordered" evidence="4">
    <location>
        <begin position="1"/>
        <end position="25"/>
    </location>
</feature>
<proteinExistence type="predicted"/>
<reference evidence="7" key="2">
    <citation type="journal article" date="2007" name="Science">
        <title>Draft genome sequence of the sexually transmitted pathogen Trichomonas vaginalis.</title>
        <authorList>
            <person name="Carlton J.M."/>
            <person name="Hirt R.P."/>
            <person name="Silva J.C."/>
            <person name="Delcher A.L."/>
            <person name="Schatz M."/>
            <person name="Zhao Q."/>
            <person name="Wortman J.R."/>
            <person name="Bidwell S.L."/>
            <person name="Alsmark U.C.M."/>
            <person name="Besteiro S."/>
            <person name="Sicheritz-Ponten T."/>
            <person name="Noel C.J."/>
            <person name="Dacks J.B."/>
            <person name="Foster P.G."/>
            <person name="Simillion C."/>
            <person name="Van de Peer Y."/>
            <person name="Miranda-Saavedra D."/>
            <person name="Barton G.J."/>
            <person name="Westrop G.D."/>
            <person name="Mueller S."/>
            <person name="Dessi D."/>
            <person name="Fiori P.L."/>
            <person name="Ren Q."/>
            <person name="Paulsen I."/>
            <person name="Zhang H."/>
            <person name="Bastida-Corcuera F.D."/>
            <person name="Simoes-Barbosa A."/>
            <person name="Brown M.T."/>
            <person name="Hayes R.D."/>
            <person name="Mukherjee M."/>
            <person name="Okumura C.Y."/>
            <person name="Schneider R."/>
            <person name="Smith A.J."/>
            <person name="Vanacova S."/>
            <person name="Villalvazo M."/>
            <person name="Haas B.J."/>
            <person name="Pertea M."/>
            <person name="Feldblyum T.V."/>
            <person name="Utterback T.R."/>
            <person name="Shu C.L."/>
            <person name="Osoegawa K."/>
            <person name="de Jong P.J."/>
            <person name="Hrdy I."/>
            <person name="Horvathova L."/>
            <person name="Zubacova Z."/>
            <person name="Dolezal P."/>
            <person name="Malik S.B."/>
            <person name="Logsdon J.M. Jr."/>
            <person name="Henze K."/>
            <person name="Gupta A."/>
            <person name="Wang C.C."/>
            <person name="Dunne R.L."/>
            <person name="Upcroft J.A."/>
            <person name="Upcroft P."/>
            <person name="White O."/>
            <person name="Salzberg S.L."/>
            <person name="Tang P."/>
            <person name="Chiu C.-H."/>
            <person name="Lee Y.-S."/>
            <person name="Embley T.M."/>
            <person name="Coombs G.H."/>
            <person name="Mottram J.C."/>
            <person name="Tachezy J."/>
            <person name="Fraser-Liggett C.M."/>
            <person name="Johnson P.J."/>
        </authorList>
    </citation>
    <scope>NUCLEOTIDE SEQUENCE [LARGE SCALE GENOMIC DNA]</scope>
    <source>
        <strain evidence="7">G3</strain>
    </source>
</reference>